<evidence type="ECO:0000256" key="1">
    <source>
        <dbReference type="SAM" id="MobiDB-lite"/>
    </source>
</evidence>
<dbReference type="AlphaFoldDB" id="A0A225WF54"/>
<name>A0A225WF54_9STRA</name>
<feature type="compositionally biased region" description="Basic and acidic residues" evidence="1">
    <location>
        <begin position="9"/>
        <end position="20"/>
    </location>
</feature>
<dbReference type="Proteomes" id="UP000198211">
    <property type="component" value="Unassembled WGS sequence"/>
</dbReference>
<organism evidence="2 3">
    <name type="scientific">Phytophthora megakarya</name>
    <dbReference type="NCBI Taxonomy" id="4795"/>
    <lineage>
        <taxon>Eukaryota</taxon>
        <taxon>Sar</taxon>
        <taxon>Stramenopiles</taxon>
        <taxon>Oomycota</taxon>
        <taxon>Peronosporomycetes</taxon>
        <taxon>Peronosporales</taxon>
        <taxon>Peronosporaceae</taxon>
        <taxon>Phytophthora</taxon>
    </lineage>
</organism>
<feature type="region of interest" description="Disordered" evidence="1">
    <location>
        <begin position="1"/>
        <end position="151"/>
    </location>
</feature>
<protein>
    <submittedName>
        <fullName evidence="2">Uncharacterized protein</fullName>
    </submittedName>
</protein>
<sequence>MATRGNTTPRDEGAERRAEHTAIAAKQQRTAMVTFATDEGGTVHLGTEEIRRSTETPPMVGGARMGSRRSSSAGTSSSGTAGGGATGGIARAGDHHGTRAQGDRSSIAATDTHAAMDGDTGNNGHGDGDDESYDADHSTDQAHVESRSSVGQAARRLVIVRKKAKSLKLMKFERLDGTMLVTMWLKTVRAGIRRQAVTMSVEWRETQLYLEVVSHLETIRDAAYGPEVVGLLNVRR</sequence>
<evidence type="ECO:0000313" key="2">
    <source>
        <dbReference type="EMBL" id="OWZ16162.1"/>
    </source>
</evidence>
<accession>A0A225WF54</accession>
<comment type="caution">
    <text evidence="2">The sequence shown here is derived from an EMBL/GenBank/DDBJ whole genome shotgun (WGS) entry which is preliminary data.</text>
</comment>
<keyword evidence="3" id="KW-1185">Reference proteome</keyword>
<proteinExistence type="predicted"/>
<feature type="compositionally biased region" description="Basic and acidic residues" evidence="1">
    <location>
        <begin position="134"/>
        <end position="146"/>
    </location>
</feature>
<reference evidence="3" key="1">
    <citation type="submission" date="2017-03" db="EMBL/GenBank/DDBJ databases">
        <title>Phytopthora megakarya and P. palmivora, two closely related causual agents of cacao black pod achieved similar genome size and gene model numbers by different mechanisms.</title>
        <authorList>
            <person name="Ali S."/>
            <person name="Shao J."/>
            <person name="Larry D.J."/>
            <person name="Kronmiller B."/>
            <person name="Shen D."/>
            <person name="Strem M.D."/>
            <person name="Melnick R.L."/>
            <person name="Guiltinan M.J."/>
            <person name="Tyler B.M."/>
            <person name="Meinhardt L.W."/>
            <person name="Bailey B.A."/>
        </authorList>
    </citation>
    <scope>NUCLEOTIDE SEQUENCE [LARGE SCALE GENOMIC DNA]</scope>
    <source>
        <strain evidence="3">zdho120</strain>
    </source>
</reference>
<evidence type="ECO:0000313" key="3">
    <source>
        <dbReference type="Proteomes" id="UP000198211"/>
    </source>
</evidence>
<gene>
    <name evidence="2" type="ORF">PHMEG_00010093</name>
</gene>
<dbReference type="EMBL" id="NBNE01000985">
    <property type="protein sequence ID" value="OWZ16162.1"/>
    <property type="molecule type" value="Genomic_DNA"/>
</dbReference>
<feature type="compositionally biased region" description="Low complexity" evidence="1">
    <location>
        <begin position="68"/>
        <end position="79"/>
    </location>
</feature>